<organism evidence="2 3">
    <name type="scientific">Marinilabilia salmonicolor</name>
    <dbReference type="NCBI Taxonomy" id="989"/>
    <lineage>
        <taxon>Bacteria</taxon>
        <taxon>Pseudomonadati</taxon>
        <taxon>Bacteroidota</taxon>
        <taxon>Bacteroidia</taxon>
        <taxon>Marinilabiliales</taxon>
        <taxon>Marinilabiliaceae</taxon>
        <taxon>Marinilabilia</taxon>
    </lineage>
</organism>
<dbReference type="Pfam" id="PF09851">
    <property type="entry name" value="SHOCT"/>
    <property type="match status" value="1"/>
</dbReference>
<proteinExistence type="predicted"/>
<evidence type="ECO:0000313" key="3">
    <source>
        <dbReference type="Proteomes" id="UP000252733"/>
    </source>
</evidence>
<dbReference type="Proteomes" id="UP000252733">
    <property type="component" value="Unassembled WGS sequence"/>
</dbReference>
<keyword evidence="3" id="KW-1185">Reference proteome</keyword>
<evidence type="ECO:0000313" key="2">
    <source>
        <dbReference type="EMBL" id="RCW39085.1"/>
    </source>
</evidence>
<comment type="caution">
    <text evidence="2">The sequence shown here is derived from an EMBL/GenBank/DDBJ whole genome shotgun (WGS) entry which is preliminary data.</text>
</comment>
<accession>A0A368VFT3</accession>
<evidence type="ECO:0000259" key="1">
    <source>
        <dbReference type="Pfam" id="PF09851"/>
    </source>
</evidence>
<gene>
    <name evidence="2" type="ORF">DFO77_102240</name>
</gene>
<feature type="domain" description="SHOCT" evidence="1">
    <location>
        <begin position="40"/>
        <end position="65"/>
    </location>
</feature>
<protein>
    <submittedName>
        <fullName evidence="2">Putative membrane protein</fullName>
    </submittedName>
</protein>
<sequence length="68" mass="7672">MFGWIIGLILVVALIVTLGRGDIFQKNTGTPESRNRNSSAMETLKDRYAKGEIGKEEFEEKKAELEKN</sequence>
<name>A0A368VFT3_9BACT</name>
<dbReference type="EMBL" id="QPIZ01000002">
    <property type="protein sequence ID" value="RCW39085.1"/>
    <property type="molecule type" value="Genomic_DNA"/>
</dbReference>
<dbReference type="InterPro" id="IPR018649">
    <property type="entry name" value="SHOCT"/>
</dbReference>
<reference evidence="2 3" key="1">
    <citation type="submission" date="2018-07" db="EMBL/GenBank/DDBJ databases">
        <title>Freshwater and sediment microbial communities from various areas in North America, analyzing microbe dynamics in response to fracking.</title>
        <authorList>
            <person name="Lamendella R."/>
        </authorList>
    </citation>
    <scope>NUCLEOTIDE SEQUENCE [LARGE SCALE GENOMIC DNA]</scope>
    <source>
        <strain evidence="2 3">160A</strain>
    </source>
</reference>
<dbReference type="AlphaFoldDB" id="A0A368VFT3"/>